<proteinExistence type="predicted"/>
<name>A0A8J6BNQ9_ZIZPA</name>
<evidence type="ECO:0000256" key="1">
    <source>
        <dbReference type="SAM" id="MobiDB-lite"/>
    </source>
</evidence>
<feature type="compositionally biased region" description="Gly residues" evidence="1">
    <location>
        <begin position="79"/>
        <end position="91"/>
    </location>
</feature>
<reference evidence="2" key="2">
    <citation type="submission" date="2021-02" db="EMBL/GenBank/DDBJ databases">
        <authorList>
            <person name="Kimball J.A."/>
            <person name="Haas M.W."/>
            <person name="Macchietto M."/>
            <person name="Kono T."/>
            <person name="Duquette J."/>
            <person name="Shao M."/>
        </authorList>
    </citation>
    <scope>NUCLEOTIDE SEQUENCE</scope>
    <source>
        <tissue evidence="2">Fresh leaf tissue</tissue>
    </source>
</reference>
<dbReference type="EMBL" id="JAAALK010000082">
    <property type="protein sequence ID" value="KAG8088285.1"/>
    <property type="molecule type" value="Genomic_DNA"/>
</dbReference>
<evidence type="ECO:0000313" key="2">
    <source>
        <dbReference type="EMBL" id="KAG8088285.1"/>
    </source>
</evidence>
<sequence>MTTATKGIPRHQGGGRQNHRRSRDSDEDGQGSNVMPTLGDGSRGNHLATDDNLNRDGFGYDVFTLGRGGPDRRSSCGLGREGPNGGSGILR</sequence>
<protein>
    <submittedName>
        <fullName evidence="2">Uncharacterized protein</fullName>
    </submittedName>
</protein>
<reference evidence="2" key="1">
    <citation type="journal article" date="2021" name="bioRxiv">
        <title>Whole Genome Assembly and Annotation of Northern Wild Rice, Zizania palustris L., Supports a Whole Genome Duplication in the Zizania Genus.</title>
        <authorList>
            <person name="Haas M."/>
            <person name="Kono T."/>
            <person name="Macchietto M."/>
            <person name="Millas R."/>
            <person name="McGilp L."/>
            <person name="Shao M."/>
            <person name="Duquette J."/>
            <person name="Hirsch C.N."/>
            <person name="Kimball J."/>
        </authorList>
    </citation>
    <scope>NUCLEOTIDE SEQUENCE</scope>
    <source>
        <tissue evidence="2">Fresh leaf tissue</tissue>
    </source>
</reference>
<accession>A0A8J6BNQ9</accession>
<organism evidence="2 3">
    <name type="scientific">Zizania palustris</name>
    <name type="common">Northern wild rice</name>
    <dbReference type="NCBI Taxonomy" id="103762"/>
    <lineage>
        <taxon>Eukaryota</taxon>
        <taxon>Viridiplantae</taxon>
        <taxon>Streptophyta</taxon>
        <taxon>Embryophyta</taxon>
        <taxon>Tracheophyta</taxon>
        <taxon>Spermatophyta</taxon>
        <taxon>Magnoliopsida</taxon>
        <taxon>Liliopsida</taxon>
        <taxon>Poales</taxon>
        <taxon>Poaceae</taxon>
        <taxon>BOP clade</taxon>
        <taxon>Oryzoideae</taxon>
        <taxon>Oryzeae</taxon>
        <taxon>Zizaniinae</taxon>
        <taxon>Zizania</taxon>
    </lineage>
</organism>
<evidence type="ECO:0000313" key="3">
    <source>
        <dbReference type="Proteomes" id="UP000729402"/>
    </source>
</evidence>
<keyword evidence="3" id="KW-1185">Reference proteome</keyword>
<dbReference type="Proteomes" id="UP000729402">
    <property type="component" value="Unassembled WGS sequence"/>
</dbReference>
<comment type="caution">
    <text evidence="2">The sequence shown here is derived from an EMBL/GenBank/DDBJ whole genome shotgun (WGS) entry which is preliminary data.</text>
</comment>
<gene>
    <name evidence="2" type="ORF">GUJ93_ZPchr0010g10401</name>
</gene>
<feature type="region of interest" description="Disordered" evidence="1">
    <location>
        <begin position="1"/>
        <end position="91"/>
    </location>
</feature>
<dbReference type="AlphaFoldDB" id="A0A8J6BNQ9"/>